<reference evidence="2" key="1">
    <citation type="submission" date="2016-06" db="EMBL/GenBank/DDBJ databases">
        <authorList>
            <person name="Varghese N."/>
            <person name="Submissions Spin"/>
        </authorList>
    </citation>
    <scope>NUCLEOTIDE SEQUENCE [LARGE SCALE GENOMIC DNA]</scope>
    <source>
        <strain evidence="2">DSM 45431</strain>
    </source>
</reference>
<dbReference type="OrthoDB" id="3388968at2"/>
<evidence type="ECO:0000313" key="1">
    <source>
        <dbReference type="EMBL" id="SCL19721.1"/>
    </source>
</evidence>
<accession>A0A1C6RR82</accession>
<dbReference type="STRING" id="568872.GA0070624_1824"/>
<protein>
    <submittedName>
        <fullName evidence="1">Uncharacterized protein</fullName>
    </submittedName>
</protein>
<sequence length="118" mass="12538">MSGAVVIADTSGESFSRDGRGGCAGGGDYANIRDGAPVVIYVDDRDSAVGQLTDGRFLTDGTCRFWFAVREVPAGHDRYRLQVSEQDGGEYSEADLKAGLVTIRLGGQSTFYRPPSPA</sequence>
<evidence type="ECO:0000313" key="2">
    <source>
        <dbReference type="Proteomes" id="UP000199413"/>
    </source>
</evidence>
<dbReference type="AlphaFoldDB" id="A0A1C6RR82"/>
<dbReference type="EMBL" id="FMHV01000002">
    <property type="protein sequence ID" value="SCL19721.1"/>
    <property type="molecule type" value="Genomic_DNA"/>
</dbReference>
<keyword evidence="2" id="KW-1185">Reference proteome</keyword>
<name>A0A1C6RR82_9ACTN</name>
<proteinExistence type="predicted"/>
<dbReference type="RefSeq" id="WP_091338888.1">
    <property type="nucleotide sequence ID" value="NZ_FMHV01000002.1"/>
</dbReference>
<dbReference type="Proteomes" id="UP000199413">
    <property type="component" value="Unassembled WGS sequence"/>
</dbReference>
<organism evidence="1 2">
    <name type="scientific">Micromonospora rhizosphaerae</name>
    <dbReference type="NCBI Taxonomy" id="568872"/>
    <lineage>
        <taxon>Bacteria</taxon>
        <taxon>Bacillati</taxon>
        <taxon>Actinomycetota</taxon>
        <taxon>Actinomycetes</taxon>
        <taxon>Micromonosporales</taxon>
        <taxon>Micromonosporaceae</taxon>
        <taxon>Micromonospora</taxon>
    </lineage>
</organism>
<gene>
    <name evidence="1" type="ORF">GA0070624_1824</name>
</gene>